<protein>
    <recommendedName>
        <fullName evidence="3">HNH endonuclease</fullName>
    </recommendedName>
</protein>
<gene>
    <name evidence="1" type="ORF">CAL65_11200</name>
</gene>
<organism evidence="1 2">
    <name type="scientific">Alkalilimnicola ehrlichii</name>
    <dbReference type="NCBI Taxonomy" id="351052"/>
    <lineage>
        <taxon>Bacteria</taxon>
        <taxon>Pseudomonadati</taxon>
        <taxon>Pseudomonadota</taxon>
        <taxon>Gammaproteobacteria</taxon>
        <taxon>Chromatiales</taxon>
        <taxon>Ectothiorhodospiraceae</taxon>
        <taxon>Alkalilimnicola</taxon>
    </lineage>
</organism>
<name>A0A3E0WU62_9GAMM</name>
<dbReference type="EMBL" id="NFZW01000009">
    <property type="protein sequence ID" value="RFA36524.1"/>
    <property type="molecule type" value="Genomic_DNA"/>
</dbReference>
<dbReference type="OrthoDB" id="6402279at2"/>
<keyword evidence="2" id="KW-1185">Reference proteome</keyword>
<dbReference type="AlphaFoldDB" id="A0A3E0WU62"/>
<accession>A0A3E0WU62</accession>
<evidence type="ECO:0000313" key="2">
    <source>
        <dbReference type="Proteomes" id="UP000256763"/>
    </source>
</evidence>
<dbReference type="RefSeq" id="WP_147305074.1">
    <property type="nucleotide sequence ID" value="NZ_NFZV01000007.1"/>
</dbReference>
<reference evidence="2" key="1">
    <citation type="submission" date="2017-05" db="EMBL/GenBank/DDBJ databases">
        <authorList>
            <person name="Sharma S."/>
            <person name="Sidhu C."/>
            <person name="Pinnaka A.K."/>
        </authorList>
    </citation>
    <scope>NUCLEOTIDE SEQUENCE [LARGE SCALE GENOMIC DNA]</scope>
    <source>
        <strain evidence="2">AK93</strain>
    </source>
</reference>
<evidence type="ECO:0000313" key="1">
    <source>
        <dbReference type="EMBL" id="RFA36524.1"/>
    </source>
</evidence>
<sequence length="366" mass="42075">MRKMCVFCGKHPEKKSKEHVVPQWLIEATGDPNRAVYLGIVKDFENGFRPRTYAFDQFSFPACEECNNRHSSLEDAAKSVLNAITAQQKVGPAEMSVLLDWFDKVRVGLWLGLNQLDKNYVDIEPQFAIASRMGQYDRMLCIEKSDGETKKLNFGGVDTVAFAFSPTAFVLIVNNYYFTNISHMFLISRRIGFPYPRSAYILPDSDRLEIDLHPGRERMSLPLIRRRMKERGTVIYQPMFPGGLVDGDMSIYDKPYVRKHSLDHAQGRGSLFLEVRNGLQELRPGQSISIEPHHVHDDWELFVSTAVHVCEWQNWLNSQLPSMDKLSKAQQAYIKKRYGLARKLNNMLIRHHTSLLRPEARGKVKG</sequence>
<proteinExistence type="predicted"/>
<comment type="caution">
    <text evidence="1">The sequence shown here is derived from an EMBL/GenBank/DDBJ whole genome shotgun (WGS) entry which is preliminary data.</text>
</comment>
<evidence type="ECO:0008006" key="3">
    <source>
        <dbReference type="Google" id="ProtNLM"/>
    </source>
</evidence>
<dbReference type="Proteomes" id="UP000256763">
    <property type="component" value="Unassembled WGS sequence"/>
</dbReference>